<proteinExistence type="predicted"/>
<comment type="caution">
    <text evidence="2">The sequence shown here is derived from an EMBL/GenBank/DDBJ whole genome shotgun (WGS) entry which is preliminary data.</text>
</comment>
<reference evidence="2" key="2">
    <citation type="submission" date="2022-01" db="EMBL/GenBank/DDBJ databases">
        <authorList>
            <person name="Yamashiro T."/>
            <person name="Shiraishi A."/>
            <person name="Satake H."/>
            <person name="Nakayama K."/>
        </authorList>
    </citation>
    <scope>NUCLEOTIDE SEQUENCE</scope>
</reference>
<evidence type="ECO:0000256" key="1">
    <source>
        <dbReference type="SAM" id="Phobius"/>
    </source>
</evidence>
<keyword evidence="1" id="KW-1133">Transmembrane helix</keyword>
<keyword evidence="1" id="KW-0472">Membrane</keyword>
<keyword evidence="1" id="KW-0812">Transmembrane</keyword>
<evidence type="ECO:0000313" key="3">
    <source>
        <dbReference type="Proteomes" id="UP001151760"/>
    </source>
</evidence>
<dbReference type="Proteomes" id="UP001151760">
    <property type="component" value="Unassembled WGS sequence"/>
</dbReference>
<sequence length="260" mass="28941">DQSPIAPQESISTNLKPSTFVLKRWIKLSSVAEPMVTTYPDTASLLWPVIGILSELLLKRSSRAENANAVQRETKAENLSTSVSFPEDHMADFHHLMMIDVERVVLAMIRRVPACSYTLRLSLSAASTIPSKIFLKYIDIKCKDGNAFCSNHRFEKEGWVENSSVITKMLPRGLIKKKGHGAINVQSWDILQENVRGTKVDQRQGNDDDVFMLLLLLDGVRLVLVILLMVYLCCWLLVSDGVSVAVGVGAVVVFVILVMN</sequence>
<accession>A0ABQ4XXR3</accession>
<gene>
    <name evidence="2" type="ORF">Tco_0702487</name>
</gene>
<reference evidence="2" key="1">
    <citation type="journal article" date="2022" name="Int. J. Mol. Sci.">
        <title>Draft Genome of Tanacetum Coccineum: Genomic Comparison of Closely Related Tanacetum-Family Plants.</title>
        <authorList>
            <person name="Yamashiro T."/>
            <person name="Shiraishi A."/>
            <person name="Nakayama K."/>
            <person name="Satake H."/>
        </authorList>
    </citation>
    <scope>NUCLEOTIDE SEQUENCE</scope>
</reference>
<protein>
    <submittedName>
        <fullName evidence="2">Uncharacterized protein</fullName>
    </submittedName>
</protein>
<feature type="transmembrane region" description="Helical" evidence="1">
    <location>
        <begin position="244"/>
        <end position="259"/>
    </location>
</feature>
<organism evidence="2 3">
    <name type="scientific">Tanacetum coccineum</name>
    <dbReference type="NCBI Taxonomy" id="301880"/>
    <lineage>
        <taxon>Eukaryota</taxon>
        <taxon>Viridiplantae</taxon>
        <taxon>Streptophyta</taxon>
        <taxon>Embryophyta</taxon>
        <taxon>Tracheophyta</taxon>
        <taxon>Spermatophyta</taxon>
        <taxon>Magnoliopsida</taxon>
        <taxon>eudicotyledons</taxon>
        <taxon>Gunneridae</taxon>
        <taxon>Pentapetalae</taxon>
        <taxon>asterids</taxon>
        <taxon>campanulids</taxon>
        <taxon>Asterales</taxon>
        <taxon>Asteraceae</taxon>
        <taxon>Asteroideae</taxon>
        <taxon>Anthemideae</taxon>
        <taxon>Anthemidinae</taxon>
        <taxon>Tanacetum</taxon>
    </lineage>
</organism>
<dbReference type="EMBL" id="BQNB010009876">
    <property type="protein sequence ID" value="GJS69646.1"/>
    <property type="molecule type" value="Genomic_DNA"/>
</dbReference>
<feature type="transmembrane region" description="Helical" evidence="1">
    <location>
        <begin position="210"/>
        <end position="238"/>
    </location>
</feature>
<keyword evidence="3" id="KW-1185">Reference proteome</keyword>
<evidence type="ECO:0000313" key="2">
    <source>
        <dbReference type="EMBL" id="GJS69646.1"/>
    </source>
</evidence>
<name>A0ABQ4XXR3_9ASTR</name>
<feature type="non-terminal residue" evidence="2">
    <location>
        <position position="1"/>
    </location>
</feature>